<dbReference type="GO" id="GO:0004650">
    <property type="term" value="F:polygalacturonase activity"/>
    <property type="evidence" value="ECO:0007669"/>
    <property type="project" value="InterPro"/>
</dbReference>
<proteinExistence type="predicted"/>
<dbReference type="InterPro" id="IPR039279">
    <property type="entry name" value="QRT3-like"/>
</dbReference>
<dbReference type="EMBL" id="JACGCM010000218">
    <property type="protein sequence ID" value="KAF6175067.1"/>
    <property type="molecule type" value="Genomic_DNA"/>
</dbReference>
<gene>
    <name evidence="1" type="ORF">GIB67_038980</name>
</gene>
<dbReference type="Proteomes" id="UP000541444">
    <property type="component" value="Unassembled WGS sequence"/>
</dbReference>
<dbReference type="FunFam" id="1.10.150.20:FF:000042">
    <property type="entry name" value="5'-3' exonuclease family protein"/>
    <property type="match status" value="1"/>
</dbReference>
<comment type="caution">
    <text evidence="1">The sequence shown here is derived from an EMBL/GenBank/DDBJ whole genome shotgun (WGS) entry which is preliminary data.</text>
</comment>
<dbReference type="PANTHER" id="PTHR33928">
    <property type="entry name" value="POLYGALACTURONASE QRT3"/>
    <property type="match status" value="1"/>
</dbReference>
<keyword evidence="2" id="KW-1185">Reference proteome</keyword>
<evidence type="ECO:0000313" key="1">
    <source>
        <dbReference type="EMBL" id="KAF6175067.1"/>
    </source>
</evidence>
<feature type="non-terminal residue" evidence="1">
    <location>
        <position position="1"/>
    </location>
</feature>
<dbReference type="Gene3D" id="3.40.50.1010">
    <property type="entry name" value="5'-nuclease"/>
    <property type="match status" value="1"/>
</dbReference>
<organism evidence="1 2">
    <name type="scientific">Kingdonia uniflora</name>
    <dbReference type="NCBI Taxonomy" id="39325"/>
    <lineage>
        <taxon>Eukaryota</taxon>
        <taxon>Viridiplantae</taxon>
        <taxon>Streptophyta</taxon>
        <taxon>Embryophyta</taxon>
        <taxon>Tracheophyta</taxon>
        <taxon>Spermatophyta</taxon>
        <taxon>Magnoliopsida</taxon>
        <taxon>Ranunculales</taxon>
        <taxon>Circaeasteraceae</taxon>
        <taxon>Kingdonia</taxon>
    </lineage>
</organism>
<accession>A0A7J7P6J5</accession>
<dbReference type="InterPro" id="IPR011050">
    <property type="entry name" value="Pectin_lyase_fold/virulence"/>
</dbReference>
<dbReference type="SUPFAM" id="SSF47807">
    <property type="entry name" value="5' to 3' exonuclease, C-terminal subdomain"/>
    <property type="match status" value="1"/>
</dbReference>
<name>A0A7J7P6J5_9MAGN</name>
<reference evidence="1 2" key="1">
    <citation type="journal article" date="2020" name="IScience">
        <title>Genome Sequencing of the Endangered Kingdonia uniflora (Circaeasteraceae, Ranunculales) Reveals Potential Mechanisms of Evolutionary Specialization.</title>
        <authorList>
            <person name="Sun Y."/>
            <person name="Deng T."/>
            <person name="Zhang A."/>
            <person name="Moore M.J."/>
            <person name="Landis J.B."/>
            <person name="Lin N."/>
            <person name="Zhang H."/>
            <person name="Zhang X."/>
            <person name="Huang J."/>
            <person name="Zhang X."/>
            <person name="Sun H."/>
            <person name="Wang H."/>
        </authorList>
    </citation>
    <scope>NUCLEOTIDE SEQUENCE [LARGE SCALE GENOMIC DNA]</scope>
    <source>
        <strain evidence="1">TB1705</strain>
        <tissue evidence="1">Leaf</tissue>
    </source>
</reference>
<dbReference type="InterPro" id="IPR036279">
    <property type="entry name" value="5-3_exonuclease_C_sf"/>
</dbReference>
<evidence type="ECO:0000313" key="2">
    <source>
        <dbReference type="Proteomes" id="UP000541444"/>
    </source>
</evidence>
<protein>
    <recommendedName>
        <fullName evidence="3">5'-3' exonuclease domain-containing protein</fullName>
    </recommendedName>
</protein>
<dbReference type="Gene3D" id="1.10.150.20">
    <property type="entry name" value="5' to 3' exonuclease, C-terminal subdomain"/>
    <property type="match status" value="1"/>
</dbReference>
<dbReference type="OrthoDB" id="275278at2759"/>
<evidence type="ECO:0008006" key="3">
    <source>
        <dbReference type="Google" id="ProtNLM"/>
    </source>
</evidence>
<dbReference type="PANTHER" id="PTHR33928:SF7">
    <property type="entry name" value="POLYGALACTURONASE QRT3"/>
    <property type="match status" value="1"/>
</dbReference>
<dbReference type="SUPFAM" id="SSF51126">
    <property type="entry name" value="Pectin lyase-like"/>
    <property type="match status" value="1"/>
</dbReference>
<dbReference type="InterPro" id="IPR029060">
    <property type="entry name" value="PIN-like_dom_sf"/>
</dbReference>
<dbReference type="AlphaFoldDB" id="A0A7J7P6J5"/>
<dbReference type="SUPFAM" id="SSF88723">
    <property type="entry name" value="PIN domain-like"/>
    <property type="match status" value="1"/>
</dbReference>
<sequence length="364" mass="40072">HKADDVVATLTEQVLRQGLRVVIGSPDKDFKQLISEDVQIVMPMPEFGQWSFYTLKHYIAQYNCDPSSDLSFRCIVGNEVDGVPGIQHVVPGFGRKTALKLVKKHGSLENLLSAAAVRTVGKQYVQDALSKHGDYLQKNYQIHGGTLRASDDFSTIRYLIKLSTSASSALSTNKGKKQSAHSPMEENLFVSSYTYEDITIKDVMLDSNYRGGGISVINSLRTTIDNCCIVHFTTNGVLVQSGHETYIRNLFLGQHITAGRDHNVRNFSGTGINLMGNDNAVTDVIIFSVQIGVMVSGQANVLTRVHCYNKATGWGGTGIYLRLPGLTQTHIINCYMDYTGIVVEDPVQLHISSSFFLGDAFIIL</sequence>